<feature type="DNA-binding region" description="H-T-H motif" evidence="2">
    <location>
        <begin position="31"/>
        <end position="50"/>
    </location>
</feature>
<reference evidence="4" key="1">
    <citation type="submission" date="2021-04" db="EMBL/GenBank/DDBJ databases">
        <title>Genome based classification of Actinospica acidithermotolerans sp. nov., an actinobacterium isolated from an Indonesian hot spring.</title>
        <authorList>
            <person name="Kusuma A.B."/>
            <person name="Putra K.E."/>
            <person name="Nafisah S."/>
            <person name="Loh J."/>
            <person name="Nouioui I."/>
            <person name="Goodfellow M."/>
        </authorList>
    </citation>
    <scope>NUCLEOTIDE SEQUENCE</scope>
    <source>
        <strain evidence="4">MGRD01-02</strain>
    </source>
</reference>
<dbReference type="PROSITE" id="PS50977">
    <property type="entry name" value="HTH_TETR_2"/>
    <property type="match status" value="1"/>
</dbReference>
<proteinExistence type="predicted"/>
<accession>A0A941IHQ1</accession>
<dbReference type="GO" id="GO:0003700">
    <property type="term" value="F:DNA-binding transcription factor activity"/>
    <property type="evidence" value="ECO:0007669"/>
    <property type="project" value="TreeGrafter"/>
</dbReference>
<dbReference type="Pfam" id="PF00440">
    <property type="entry name" value="TetR_N"/>
    <property type="match status" value="1"/>
</dbReference>
<evidence type="ECO:0000259" key="3">
    <source>
        <dbReference type="PROSITE" id="PS50977"/>
    </source>
</evidence>
<evidence type="ECO:0000313" key="4">
    <source>
        <dbReference type="EMBL" id="MBR7825403.1"/>
    </source>
</evidence>
<evidence type="ECO:0000256" key="2">
    <source>
        <dbReference type="PROSITE-ProRule" id="PRU00335"/>
    </source>
</evidence>
<keyword evidence="5" id="KW-1185">Reference proteome</keyword>
<dbReference type="Gene3D" id="1.10.357.10">
    <property type="entry name" value="Tetracycline Repressor, domain 2"/>
    <property type="match status" value="1"/>
</dbReference>
<dbReference type="PANTHER" id="PTHR30055:SF146">
    <property type="entry name" value="HTH-TYPE TRANSCRIPTIONAL DUAL REGULATOR CECR"/>
    <property type="match status" value="1"/>
</dbReference>
<evidence type="ECO:0000256" key="1">
    <source>
        <dbReference type="ARBA" id="ARBA00023125"/>
    </source>
</evidence>
<organism evidence="4 5">
    <name type="scientific">Actinospica acidithermotolerans</name>
    <dbReference type="NCBI Taxonomy" id="2828514"/>
    <lineage>
        <taxon>Bacteria</taxon>
        <taxon>Bacillati</taxon>
        <taxon>Actinomycetota</taxon>
        <taxon>Actinomycetes</taxon>
        <taxon>Catenulisporales</taxon>
        <taxon>Actinospicaceae</taxon>
        <taxon>Actinospica</taxon>
    </lineage>
</organism>
<dbReference type="Proteomes" id="UP000676325">
    <property type="component" value="Unassembled WGS sequence"/>
</dbReference>
<dbReference type="PANTHER" id="PTHR30055">
    <property type="entry name" value="HTH-TYPE TRANSCRIPTIONAL REGULATOR RUTR"/>
    <property type="match status" value="1"/>
</dbReference>
<dbReference type="InterPro" id="IPR050109">
    <property type="entry name" value="HTH-type_TetR-like_transc_reg"/>
</dbReference>
<feature type="domain" description="HTH tetR-type" evidence="3">
    <location>
        <begin position="8"/>
        <end position="68"/>
    </location>
</feature>
<comment type="caution">
    <text evidence="4">The sequence shown here is derived from an EMBL/GenBank/DDBJ whole genome shotgun (WGS) entry which is preliminary data.</text>
</comment>
<name>A0A941IHQ1_9ACTN</name>
<sequence>MSPRMAMEERRELVLREAIPVFARYGFEGATTAEIAKRSGVTQPYIFKLYASKKDLFIAACERNMRTTLEQMRDSAGGKTGQEALEAMGDAYVERMETDRDSLLLQMQQYAACWDEDVQRTVRHCMQGIWNMVVELTGVPLEEIAVFFAKGMMCNVMAAAGRADGNDPQWLPVLMALWPHKFPLPNGQ</sequence>
<dbReference type="InterPro" id="IPR009057">
    <property type="entry name" value="Homeodomain-like_sf"/>
</dbReference>
<dbReference type="PRINTS" id="PR00455">
    <property type="entry name" value="HTHTETR"/>
</dbReference>
<dbReference type="RefSeq" id="WP_212516552.1">
    <property type="nucleotide sequence ID" value="NZ_JAGSOH010000005.1"/>
</dbReference>
<evidence type="ECO:0000313" key="5">
    <source>
        <dbReference type="Proteomes" id="UP000676325"/>
    </source>
</evidence>
<dbReference type="EMBL" id="JAGSOH010000005">
    <property type="protein sequence ID" value="MBR7825403.1"/>
    <property type="molecule type" value="Genomic_DNA"/>
</dbReference>
<protein>
    <submittedName>
        <fullName evidence="4">TetR family transcriptional regulator</fullName>
    </submittedName>
</protein>
<dbReference type="GO" id="GO:0000976">
    <property type="term" value="F:transcription cis-regulatory region binding"/>
    <property type="evidence" value="ECO:0007669"/>
    <property type="project" value="TreeGrafter"/>
</dbReference>
<keyword evidence="1 2" id="KW-0238">DNA-binding</keyword>
<dbReference type="SUPFAM" id="SSF46689">
    <property type="entry name" value="Homeodomain-like"/>
    <property type="match status" value="1"/>
</dbReference>
<gene>
    <name evidence="4" type="ORF">KDK95_03720</name>
</gene>
<dbReference type="InterPro" id="IPR001647">
    <property type="entry name" value="HTH_TetR"/>
</dbReference>
<dbReference type="AlphaFoldDB" id="A0A941IHQ1"/>